<organism evidence="1">
    <name type="scientific">Cucumis melo</name>
    <name type="common">Muskmelon</name>
    <dbReference type="NCBI Taxonomy" id="3656"/>
    <lineage>
        <taxon>Eukaryota</taxon>
        <taxon>Viridiplantae</taxon>
        <taxon>Streptophyta</taxon>
        <taxon>Embryophyta</taxon>
        <taxon>Tracheophyta</taxon>
        <taxon>Spermatophyta</taxon>
        <taxon>Magnoliopsida</taxon>
        <taxon>eudicotyledons</taxon>
        <taxon>Gunneridae</taxon>
        <taxon>Pentapetalae</taxon>
        <taxon>rosids</taxon>
        <taxon>fabids</taxon>
        <taxon>Cucurbitales</taxon>
        <taxon>Cucurbitaceae</taxon>
        <taxon>Benincaseae</taxon>
        <taxon>Cucumis</taxon>
    </lineage>
</organism>
<name>A0A9I9EMB5_CUCME</name>
<dbReference type="Gramene" id="MELO3C035702.2.1">
    <property type="protein sequence ID" value="MELO3C035702.2.1"/>
    <property type="gene ID" value="MELO3C035702.2"/>
</dbReference>
<sequence length="107" mass="11861">MARRPIASPEIKAKGDFMAMGGSFEKNRMKMNASMADQNAQNALTHLKVMLILELLVTSIIDPAAMENTVLEENIAAMFNINEALKVVLSLLLQIPALQNLFSFKRL</sequence>
<protein>
    <submittedName>
        <fullName evidence="1">Uncharacterized protein</fullName>
    </submittedName>
</protein>
<dbReference type="EnsemblPlants" id="MELO3C035702.2.1">
    <property type="protein sequence ID" value="MELO3C035702.2.1"/>
    <property type="gene ID" value="MELO3C035702.2"/>
</dbReference>
<reference evidence="1" key="1">
    <citation type="submission" date="2023-03" db="UniProtKB">
        <authorList>
            <consortium name="EnsemblPlants"/>
        </authorList>
    </citation>
    <scope>IDENTIFICATION</scope>
</reference>
<evidence type="ECO:0000313" key="1">
    <source>
        <dbReference type="EnsemblPlants" id="MELO3C035702.2.1"/>
    </source>
</evidence>
<accession>A0A9I9EMB5</accession>
<dbReference type="AlphaFoldDB" id="A0A9I9EMB5"/>
<proteinExistence type="predicted"/>